<dbReference type="PROSITE" id="PS50206">
    <property type="entry name" value="RHODANESE_3"/>
    <property type="match status" value="1"/>
</dbReference>
<keyword evidence="2" id="KW-0808">Transferase</keyword>
<evidence type="ECO:0000313" key="15">
    <source>
        <dbReference type="EMBL" id="TDX92948.1"/>
    </source>
</evidence>
<comment type="function">
    <text evidence="6">Catalyzes the adenylation by ATP of the carboxyl group of the C-terminal glycine of sulfur carrier protein MoaD.</text>
</comment>
<dbReference type="PANTHER" id="PTHR10953:SF102">
    <property type="entry name" value="ADENYLYLTRANSFERASE AND SULFURTRANSFERASE MOCS3"/>
    <property type="match status" value="1"/>
</dbReference>
<reference evidence="14 16" key="1">
    <citation type="submission" date="2018-11" db="EMBL/GenBank/DDBJ databases">
        <title>Proposal to divide the Flavobacteriaceae and reorganize its genera based on Amino Acid Identity values calculated from whole genome sequences.</title>
        <authorList>
            <person name="Nicholson A.C."/>
            <person name="Gulvik C.A."/>
            <person name="Whitney A.M."/>
            <person name="Humrighouse B.W."/>
            <person name="Bell M."/>
            <person name="Holmes B."/>
            <person name="Steigerwalt A."/>
            <person name="Villarma A."/>
            <person name="Sheth M."/>
            <person name="Batra D."/>
            <person name="Pryor J."/>
            <person name="Bernardet J.-F."/>
            <person name="Hugo C."/>
            <person name="Kampfer P."/>
            <person name="Newman J."/>
            <person name="Mcquiston J.R."/>
        </authorList>
    </citation>
    <scope>NUCLEOTIDE SEQUENCE [LARGE SCALE GENOMIC DNA]</scope>
    <source>
        <strain evidence="14 16">DSM 15235</strain>
    </source>
</reference>
<dbReference type="InterPro" id="IPR001763">
    <property type="entry name" value="Rhodanese-like_dom"/>
</dbReference>
<dbReference type="PANTHER" id="PTHR10953">
    <property type="entry name" value="UBIQUITIN-ACTIVATING ENZYME E1"/>
    <property type="match status" value="1"/>
</dbReference>
<gene>
    <name evidence="15" type="ORF">BCF50_1891</name>
    <name evidence="14" type="ORF">EGI05_11015</name>
</gene>
<dbReference type="CDD" id="cd00757">
    <property type="entry name" value="ThiF_MoeB_HesA_family"/>
    <property type="match status" value="1"/>
</dbReference>
<dbReference type="SUPFAM" id="SSF69572">
    <property type="entry name" value="Activating enzymes of the ubiquitin-like proteins"/>
    <property type="match status" value="1"/>
</dbReference>
<comment type="caution">
    <text evidence="14">The sequence shown here is derived from an EMBL/GenBank/DDBJ whole genome shotgun (WGS) entry which is preliminary data.</text>
</comment>
<protein>
    <recommendedName>
        <fullName evidence="9">Molybdopterin-synthase adenylyltransferase</fullName>
        <ecNumber evidence="8">2.7.7.80</ecNumber>
    </recommendedName>
    <alternativeName>
        <fullName evidence="12">MoaD protein adenylase</fullName>
    </alternativeName>
    <alternativeName>
        <fullName evidence="10">Molybdopterin-converting factor subunit 1 adenylase</fullName>
    </alternativeName>
    <alternativeName>
        <fullName evidence="11">Sulfur carrier protein MoaD adenylyltransferase</fullName>
    </alternativeName>
</protein>
<evidence type="ECO:0000256" key="11">
    <source>
        <dbReference type="ARBA" id="ARBA00075328"/>
    </source>
</evidence>
<dbReference type="EC" id="2.7.7.80" evidence="8"/>
<accession>A0A3N0VYK1</accession>
<evidence type="ECO:0000313" key="17">
    <source>
        <dbReference type="Proteomes" id="UP000295709"/>
    </source>
</evidence>
<dbReference type="Gene3D" id="3.40.50.720">
    <property type="entry name" value="NAD(P)-binding Rossmann-like Domain"/>
    <property type="match status" value="1"/>
</dbReference>
<keyword evidence="17" id="KW-1185">Reference proteome</keyword>
<feature type="domain" description="Rhodanese" evidence="13">
    <location>
        <begin position="279"/>
        <end position="339"/>
    </location>
</feature>
<dbReference type="GO" id="GO:0005524">
    <property type="term" value="F:ATP binding"/>
    <property type="evidence" value="ECO:0007669"/>
    <property type="project" value="UniProtKB-KW"/>
</dbReference>
<dbReference type="Pfam" id="PF00899">
    <property type="entry name" value="ThiF"/>
    <property type="match status" value="1"/>
</dbReference>
<comment type="catalytic activity">
    <reaction evidence="5">
        <text>[molybdopterin-synthase sulfur-carrier protein]-C-terminal Gly-Gly + ATP + H(+) = [molybdopterin-synthase sulfur-carrier protein]-C-terminal Gly-Gly-AMP + diphosphate</text>
        <dbReference type="Rhea" id="RHEA:43616"/>
        <dbReference type="Rhea" id="RHEA-COMP:12159"/>
        <dbReference type="Rhea" id="RHEA-COMP:12202"/>
        <dbReference type="ChEBI" id="CHEBI:15378"/>
        <dbReference type="ChEBI" id="CHEBI:30616"/>
        <dbReference type="ChEBI" id="CHEBI:33019"/>
        <dbReference type="ChEBI" id="CHEBI:90618"/>
        <dbReference type="ChEBI" id="CHEBI:90778"/>
        <dbReference type="EC" id="2.7.7.80"/>
    </reaction>
</comment>
<dbReference type="GO" id="GO:0008146">
    <property type="term" value="F:sulfotransferase activity"/>
    <property type="evidence" value="ECO:0007669"/>
    <property type="project" value="TreeGrafter"/>
</dbReference>
<evidence type="ECO:0000256" key="8">
    <source>
        <dbReference type="ARBA" id="ARBA00066884"/>
    </source>
</evidence>
<evidence type="ECO:0000256" key="7">
    <source>
        <dbReference type="ARBA" id="ARBA00063809"/>
    </source>
</evidence>
<dbReference type="AlphaFoldDB" id="A0A3N0VYK1"/>
<evidence type="ECO:0000256" key="2">
    <source>
        <dbReference type="ARBA" id="ARBA00022679"/>
    </source>
</evidence>
<dbReference type="RefSeq" id="WP_123263083.1">
    <property type="nucleotide sequence ID" value="NZ_CP095185.1"/>
</dbReference>
<dbReference type="GO" id="GO:0005829">
    <property type="term" value="C:cytosol"/>
    <property type="evidence" value="ECO:0007669"/>
    <property type="project" value="TreeGrafter"/>
</dbReference>
<dbReference type="FunFam" id="3.40.50.720:FF:000033">
    <property type="entry name" value="Adenylyltransferase and sulfurtransferase MOCS3"/>
    <property type="match status" value="1"/>
</dbReference>
<evidence type="ECO:0000259" key="13">
    <source>
        <dbReference type="PROSITE" id="PS50206"/>
    </source>
</evidence>
<evidence type="ECO:0000256" key="1">
    <source>
        <dbReference type="ARBA" id="ARBA00009919"/>
    </source>
</evidence>
<comment type="subunit">
    <text evidence="7">Homodimer. Forms a stable heterotetrameric complex of 2 MoeB and 2 MoaD during adenylation of MoaD.</text>
</comment>
<dbReference type="GO" id="GO:0061605">
    <property type="term" value="F:molybdopterin-synthase adenylyltransferase activity"/>
    <property type="evidence" value="ECO:0007669"/>
    <property type="project" value="UniProtKB-EC"/>
</dbReference>
<dbReference type="OrthoDB" id="9804286at2"/>
<comment type="similarity">
    <text evidence="1">Belongs to the HesA/MoeB/ThiF family.</text>
</comment>
<dbReference type="InterPro" id="IPR036873">
    <property type="entry name" value="Rhodanese-like_dom_sf"/>
</dbReference>
<dbReference type="GO" id="GO:0004792">
    <property type="term" value="F:thiosulfate-cyanide sulfurtransferase activity"/>
    <property type="evidence" value="ECO:0007669"/>
    <property type="project" value="TreeGrafter"/>
</dbReference>
<evidence type="ECO:0000256" key="3">
    <source>
        <dbReference type="ARBA" id="ARBA00022741"/>
    </source>
</evidence>
<evidence type="ECO:0000256" key="9">
    <source>
        <dbReference type="ARBA" id="ARBA00073635"/>
    </source>
</evidence>
<evidence type="ECO:0000256" key="12">
    <source>
        <dbReference type="ARBA" id="ARBA00078531"/>
    </source>
</evidence>
<proteinExistence type="inferred from homology"/>
<evidence type="ECO:0000256" key="4">
    <source>
        <dbReference type="ARBA" id="ARBA00022840"/>
    </source>
</evidence>
<evidence type="ECO:0000313" key="16">
    <source>
        <dbReference type="Proteomes" id="UP000269375"/>
    </source>
</evidence>
<evidence type="ECO:0000313" key="14">
    <source>
        <dbReference type="EMBL" id="ROH97876.1"/>
    </source>
</evidence>
<keyword evidence="3" id="KW-0547">Nucleotide-binding</keyword>
<reference evidence="15 17" key="2">
    <citation type="submission" date="2019-03" db="EMBL/GenBank/DDBJ databases">
        <title>Genomic Encyclopedia of Archaeal and Bacterial Type Strains, Phase II (KMG-II): from individual species to whole genera.</title>
        <authorList>
            <person name="Goeker M."/>
        </authorList>
    </citation>
    <scope>NUCLEOTIDE SEQUENCE [LARGE SCALE GENOMIC DNA]</scope>
    <source>
        <strain evidence="15 17">DSM 15235</strain>
    </source>
</reference>
<name>A0A3N0VYK1_9FLAO</name>
<dbReference type="Proteomes" id="UP000269375">
    <property type="component" value="Unassembled WGS sequence"/>
</dbReference>
<dbReference type="EMBL" id="RJTX01000002">
    <property type="protein sequence ID" value="ROH97876.1"/>
    <property type="molecule type" value="Genomic_DNA"/>
</dbReference>
<dbReference type="EMBL" id="SOQW01000002">
    <property type="protein sequence ID" value="TDX92948.1"/>
    <property type="molecule type" value="Genomic_DNA"/>
</dbReference>
<dbReference type="InterPro" id="IPR000594">
    <property type="entry name" value="ThiF_NAD_FAD-bd"/>
</dbReference>
<evidence type="ECO:0000256" key="5">
    <source>
        <dbReference type="ARBA" id="ARBA00052218"/>
    </source>
</evidence>
<dbReference type="Proteomes" id="UP000295709">
    <property type="component" value="Unassembled WGS sequence"/>
</dbReference>
<keyword evidence="15" id="KW-0548">Nucleotidyltransferase</keyword>
<keyword evidence="4" id="KW-0067">ATP-binding</keyword>
<dbReference type="InterPro" id="IPR045886">
    <property type="entry name" value="ThiF/MoeB/HesA"/>
</dbReference>
<dbReference type="Gene3D" id="3.40.250.10">
    <property type="entry name" value="Rhodanese-like domain"/>
    <property type="match status" value="1"/>
</dbReference>
<evidence type="ECO:0000256" key="10">
    <source>
        <dbReference type="ARBA" id="ARBA00075110"/>
    </source>
</evidence>
<dbReference type="InterPro" id="IPR035985">
    <property type="entry name" value="Ubiquitin-activating_enz"/>
</dbReference>
<organism evidence="14 16">
    <name type="scientific">Chryseobacterium daecheongense</name>
    <dbReference type="NCBI Taxonomy" id="192389"/>
    <lineage>
        <taxon>Bacteria</taxon>
        <taxon>Pseudomonadati</taxon>
        <taxon>Bacteroidota</taxon>
        <taxon>Flavobacteriia</taxon>
        <taxon>Flavobacteriales</taxon>
        <taxon>Weeksellaceae</taxon>
        <taxon>Chryseobacterium group</taxon>
        <taxon>Chryseobacterium</taxon>
    </lineage>
</organism>
<sequence>MNINRYSRQIILPNFGVEAQEKLARSSVLVVGAGGLGCPVLQILVSSGIGVIGIADSDKVDLHNLHRQLLYDEQDVGTPKVVAALEHLNTMNSETEIVAFQELVTTQNVLSLIHNFDVIVDCTDNFTTRYLLNDACFLLKKPLVYASIFRYEGQVAVFNVEKVNSVTQYRDLFPIPPNPNEVPNCNEAGVLPSHSSVIGTFQANEVIKLLIGSDEVLVHELLIFNTKNYQSLKMTFTENKERSGPKTIEEFKNFNYDVFCNIHKGDDISSHSALEEFLNQKNSVLIDVRETEEQPRLKALNALEIPLASLEQHLQSLKSYQNICFICASGIRSKKAVEITKTYFPEKEIRHFPTGAKSVYHEKN</sequence>
<dbReference type="GO" id="GO:0008641">
    <property type="term" value="F:ubiquitin-like modifier activating enzyme activity"/>
    <property type="evidence" value="ECO:0007669"/>
    <property type="project" value="InterPro"/>
</dbReference>
<evidence type="ECO:0000256" key="6">
    <source>
        <dbReference type="ARBA" id="ARBA00055169"/>
    </source>
</evidence>
<dbReference type="CDD" id="cd00158">
    <property type="entry name" value="RHOD"/>
    <property type="match status" value="1"/>
</dbReference>